<dbReference type="InterPro" id="IPR036491">
    <property type="entry name" value="YugN-like_sf"/>
</dbReference>
<dbReference type="OrthoDB" id="2988890at2"/>
<organism evidence="1 2">
    <name type="scientific">Thermoflavimicrobium daqui</name>
    <dbReference type="NCBI Taxonomy" id="2137476"/>
    <lineage>
        <taxon>Bacteria</taxon>
        <taxon>Bacillati</taxon>
        <taxon>Bacillota</taxon>
        <taxon>Bacilli</taxon>
        <taxon>Bacillales</taxon>
        <taxon>Thermoactinomycetaceae</taxon>
        <taxon>Thermoflavimicrobium</taxon>
    </lineage>
</organism>
<dbReference type="Gene3D" id="3.30.310.100">
    <property type="entry name" value="YugN-like"/>
    <property type="match status" value="1"/>
</dbReference>
<sequence length="140" mass="16143">MISIPSAIEGYQNSFKEIQSSFEEEGFSLGGGYTYDHGYFDHPLDWEERHGYRYYLRIPTQAIQGELDQPNTKVKLGRPFVIKHEFLTDNDPTANSGLLTGFVSQFSKPISVEDHEIDQKWIERAQNLLHQLESKFQVSS</sequence>
<proteinExistence type="predicted"/>
<gene>
    <name evidence="1" type="ORF">DL897_05650</name>
</gene>
<dbReference type="EMBL" id="QJKK01000003">
    <property type="protein sequence ID" value="RAL25569.1"/>
    <property type="molecule type" value="Genomic_DNA"/>
</dbReference>
<reference evidence="1 2" key="1">
    <citation type="submission" date="2018-06" db="EMBL/GenBank/DDBJ databases">
        <title>Thermoflavimicrobium daqus sp. nov., a thermophilic microbe isolated from Moutai-flavour Daqu.</title>
        <authorList>
            <person name="Wang X."/>
            <person name="Zhou H."/>
        </authorList>
    </citation>
    <scope>NUCLEOTIDE SEQUENCE [LARGE SCALE GENOMIC DNA]</scope>
    <source>
        <strain evidence="1 2">FBKL4.011</strain>
    </source>
</reference>
<dbReference type="Proteomes" id="UP000251213">
    <property type="component" value="Unassembled WGS sequence"/>
</dbReference>
<dbReference type="InterPro" id="IPR014967">
    <property type="entry name" value="Uncharacterised_YugN-like"/>
</dbReference>
<reference evidence="1 2" key="2">
    <citation type="submission" date="2018-06" db="EMBL/GenBank/DDBJ databases">
        <authorList>
            <person name="Zhirakovskaya E."/>
        </authorList>
    </citation>
    <scope>NUCLEOTIDE SEQUENCE [LARGE SCALE GENOMIC DNA]</scope>
    <source>
        <strain evidence="1 2">FBKL4.011</strain>
    </source>
</reference>
<dbReference type="Pfam" id="PF08868">
    <property type="entry name" value="YugN"/>
    <property type="match status" value="1"/>
</dbReference>
<keyword evidence="2" id="KW-1185">Reference proteome</keyword>
<evidence type="ECO:0008006" key="3">
    <source>
        <dbReference type="Google" id="ProtNLM"/>
    </source>
</evidence>
<protein>
    <recommendedName>
        <fullName evidence="3">YugN-like family protein</fullName>
    </recommendedName>
</protein>
<comment type="caution">
    <text evidence="1">The sequence shown here is derived from an EMBL/GenBank/DDBJ whole genome shotgun (WGS) entry which is preliminary data.</text>
</comment>
<dbReference type="RefSeq" id="WP_113658182.1">
    <property type="nucleotide sequence ID" value="NZ_KZ845665.1"/>
</dbReference>
<evidence type="ECO:0000313" key="2">
    <source>
        <dbReference type="Proteomes" id="UP000251213"/>
    </source>
</evidence>
<name>A0A364K5I0_9BACL</name>
<dbReference type="AlphaFoldDB" id="A0A364K5I0"/>
<dbReference type="SUPFAM" id="SSF160755">
    <property type="entry name" value="YugN-like"/>
    <property type="match status" value="1"/>
</dbReference>
<evidence type="ECO:0000313" key="1">
    <source>
        <dbReference type="EMBL" id="RAL25569.1"/>
    </source>
</evidence>
<accession>A0A364K5I0</accession>